<keyword evidence="3" id="KW-1185">Reference proteome</keyword>
<evidence type="ECO:0000313" key="3">
    <source>
        <dbReference type="Proteomes" id="UP000886595"/>
    </source>
</evidence>
<comment type="caution">
    <text evidence="2">The sequence shown here is derived from an EMBL/GenBank/DDBJ whole genome shotgun (WGS) entry which is preliminary data.</text>
</comment>
<organism evidence="2 3">
    <name type="scientific">Brassica carinata</name>
    <name type="common">Ethiopian mustard</name>
    <name type="synonym">Abyssinian cabbage</name>
    <dbReference type="NCBI Taxonomy" id="52824"/>
    <lineage>
        <taxon>Eukaryota</taxon>
        <taxon>Viridiplantae</taxon>
        <taxon>Streptophyta</taxon>
        <taxon>Embryophyta</taxon>
        <taxon>Tracheophyta</taxon>
        <taxon>Spermatophyta</taxon>
        <taxon>Magnoliopsida</taxon>
        <taxon>eudicotyledons</taxon>
        <taxon>Gunneridae</taxon>
        <taxon>Pentapetalae</taxon>
        <taxon>rosids</taxon>
        <taxon>malvids</taxon>
        <taxon>Brassicales</taxon>
        <taxon>Brassicaceae</taxon>
        <taxon>Brassiceae</taxon>
        <taxon>Brassica</taxon>
    </lineage>
</organism>
<evidence type="ECO:0000256" key="1">
    <source>
        <dbReference type="SAM" id="MobiDB-lite"/>
    </source>
</evidence>
<accession>A0A8X7WH64</accession>
<protein>
    <submittedName>
        <fullName evidence="2">Uncharacterized protein</fullName>
    </submittedName>
</protein>
<evidence type="ECO:0000313" key="2">
    <source>
        <dbReference type="EMBL" id="KAG2328288.1"/>
    </source>
</evidence>
<proteinExistence type="predicted"/>
<dbReference type="Proteomes" id="UP000886595">
    <property type="component" value="Unassembled WGS sequence"/>
</dbReference>
<dbReference type="EMBL" id="JAAMPC010000002">
    <property type="protein sequence ID" value="KAG2328288.1"/>
    <property type="molecule type" value="Genomic_DNA"/>
</dbReference>
<feature type="region of interest" description="Disordered" evidence="1">
    <location>
        <begin position="17"/>
        <end position="74"/>
    </location>
</feature>
<feature type="compositionally biased region" description="Basic and acidic residues" evidence="1">
    <location>
        <begin position="38"/>
        <end position="49"/>
    </location>
</feature>
<sequence>MEVDCCSSENKWREANLKSPGPFHVETRKTTTWKRPKKEAAEKTEEHEAIAVAFNGDEEKTGNEMGSEKKTVEPAGSRLGIKEQQTNFVMGLSKLQRKSKMLRTLHRVMRRRCGSLLFHIVLTITRLSGKRTQ</sequence>
<feature type="compositionally biased region" description="Basic and acidic residues" evidence="1">
    <location>
        <begin position="57"/>
        <end position="72"/>
    </location>
</feature>
<gene>
    <name evidence="2" type="ORF">Bca52824_011016</name>
</gene>
<dbReference type="AlphaFoldDB" id="A0A8X7WH64"/>
<name>A0A8X7WH64_BRACI</name>
<reference evidence="2 3" key="1">
    <citation type="submission" date="2020-02" db="EMBL/GenBank/DDBJ databases">
        <authorList>
            <person name="Ma Q."/>
            <person name="Huang Y."/>
            <person name="Song X."/>
            <person name="Pei D."/>
        </authorList>
    </citation>
    <scope>NUCLEOTIDE SEQUENCE [LARGE SCALE GENOMIC DNA]</scope>
    <source>
        <strain evidence="2">Sxm20200214</strain>
        <tissue evidence="2">Leaf</tissue>
    </source>
</reference>